<dbReference type="GO" id="GO:0005886">
    <property type="term" value="C:plasma membrane"/>
    <property type="evidence" value="ECO:0007669"/>
    <property type="project" value="UniProtKB-SubCell"/>
</dbReference>
<feature type="transmembrane region" description="Helical" evidence="6">
    <location>
        <begin position="322"/>
        <end position="344"/>
    </location>
</feature>
<comment type="subcellular location">
    <subcellularLocation>
        <location evidence="1">Cell membrane</location>
        <topology evidence="1">Multi-pass membrane protein</topology>
    </subcellularLocation>
</comment>
<accession>A0A941F022</accession>
<feature type="transmembrane region" description="Helical" evidence="6">
    <location>
        <begin position="365"/>
        <end position="385"/>
    </location>
</feature>
<dbReference type="InterPro" id="IPR036259">
    <property type="entry name" value="MFS_trans_sf"/>
</dbReference>
<reference evidence="7" key="1">
    <citation type="submission" date="2021-04" db="EMBL/GenBank/DDBJ databases">
        <title>Genome based classification of Actinospica acidithermotolerans sp. nov., an actinobacterium isolated from an Indonesian hot spring.</title>
        <authorList>
            <person name="Kusuma A.B."/>
            <person name="Putra K.E."/>
            <person name="Nafisah S."/>
            <person name="Loh J."/>
            <person name="Nouioui I."/>
            <person name="Goodfellow M."/>
        </authorList>
    </citation>
    <scope>NUCLEOTIDE SEQUENCE</scope>
    <source>
        <strain evidence="7">CSCA 57</strain>
    </source>
</reference>
<dbReference type="Proteomes" id="UP000675781">
    <property type="component" value="Unassembled WGS sequence"/>
</dbReference>
<dbReference type="Gene3D" id="1.20.1250.20">
    <property type="entry name" value="MFS general substrate transporter like domains"/>
    <property type="match status" value="1"/>
</dbReference>
<evidence type="ECO:0000313" key="7">
    <source>
        <dbReference type="EMBL" id="MBR7838674.1"/>
    </source>
</evidence>
<organism evidence="7 8">
    <name type="scientific">Actinospica durhamensis</name>
    <dbReference type="NCBI Taxonomy" id="1508375"/>
    <lineage>
        <taxon>Bacteria</taxon>
        <taxon>Bacillati</taxon>
        <taxon>Actinomycetota</taxon>
        <taxon>Actinomycetes</taxon>
        <taxon>Catenulisporales</taxon>
        <taxon>Actinospicaceae</taxon>
        <taxon>Actinospica</taxon>
    </lineage>
</organism>
<gene>
    <name evidence="7" type="ORF">KDL01_35730</name>
</gene>
<dbReference type="GO" id="GO:0022857">
    <property type="term" value="F:transmembrane transporter activity"/>
    <property type="evidence" value="ECO:0007669"/>
    <property type="project" value="InterPro"/>
</dbReference>
<evidence type="ECO:0000256" key="6">
    <source>
        <dbReference type="SAM" id="Phobius"/>
    </source>
</evidence>
<evidence type="ECO:0000256" key="5">
    <source>
        <dbReference type="ARBA" id="ARBA00023136"/>
    </source>
</evidence>
<feature type="transmembrane region" description="Helical" evidence="6">
    <location>
        <begin position="115"/>
        <end position="138"/>
    </location>
</feature>
<keyword evidence="2" id="KW-1003">Cell membrane</keyword>
<evidence type="ECO:0000256" key="4">
    <source>
        <dbReference type="ARBA" id="ARBA00022989"/>
    </source>
</evidence>
<comment type="caution">
    <text evidence="7">The sequence shown here is derived from an EMBL/GenBank/DDBJ whole genome shotgun (WGS) entry which is preliminary data.</text>
</comment>
<feature type="transmembrane region" description="Helical" evidence="6">
    <location>
        <begin position="231"/>
        <end position="260"/>
    </location>
</feature>
<dbReference type="PANTHER" id="PTHR23513:SF6">
    <property type="entry name" value="MAJOR FACILITATOR SUPERFAMILY ASSOCIATED DOMAIN-CONTAINING PROTEIN"/>
    <property type="match status" value="1"/>
</dbReference>
<dbReference type="CDD" id="cd06173">
    <property type="entry name" value="MFS_MefA_like"/>
    <property type="match status" value="1"/>
</dbReference>
<feature type="transmembrane region" description="Helical" evidence="6">
    <location>
        <begin position="89"/>
        <end position="109"/>
    </location>
</feature>
<keyword evidence="4 6" id="KW-1133">Transmembrane helix</keyword>
<dbReference type="Pfam" id="PF07690">
    <property type="entry name" value="MFS_1"/>
    <property type="match status" value="1"/>
</dbReference>
<dbReference type="EMBL" id="JAGSOG010000315">
    <property type="protein sequence ID" value="MBR7838674.1"/>
    <property type="molecule type" value="Genomic_DNA"/>
</dbReference>
<evidence type="ECO:0000256" key="3">
    <source>
        <dbReference type="ARBA" id="ARBA00022692"/>
    </source>
</evidence>
<feature type="transmembrane region" description="Helical" evidence="6">
    <location>
        <begin position="159"/>
        <end position="183"/>
    </location>
</feature>
<feature type="transmembrane region" description="Helical" evidence="6">
    <location>
        <begin position="298"/>
        <end position="316"/>
    </location>
</feature>
<dbReference type="SUPFAM" id="SSF103473">
    <property type="entry name" value="MFS general substrate transporter"/>
    <property type="match status" value="1"/>
</dbReference>
<feature type="transmembrane region" description="Helical" evidence="6">
    <location>
        <begin position="391"/>
        <end position="407"/>
    </location>
</feature>
<dbReference type="RefSeq" id="WP_212533125.1">
    <property type="nucleotide sequence ID" value="NZ_JAGSOG010000315.1"/>
</dbReference>
<keyword evidence="8" id="KW-1185">Reference proteome</keyword>
<keyword evidence="5 6" id="KW-0472">Membrane</keyword>
<feature type="transmembrane region" description="Helical" evidence="6">
    <location>
        <begin position="33"/>
        <end position="52"/>
    </location>
</feature>
<dbReference type="PANTHER" id="PTHR23513">
    <property type="entry name" value="INTEGRAL MEMBRANE EFFLUX PROTEIN-RELATED"/>
    <property type="match status" value="1"/>
</dbReference>
<proteinExistence type="predicted"/>
<dbReference type="InterPro" id="IPR011701">
    <property type="entry name" value="MFS"/>
</dbReference>
<sequence>MTGTDTGTDVRTPSLWHHRDFMLLWGGQTVSEVGSQITVLALPLVAVVLLHASTLQVGLLSAAETSAYLLVSLPAGPLVGRYPKRRTMLWCDLARLVLIGSVPAAYWAGALSLGQLYAVALVSSAFSVFFSIAYPSYLPTLLERDQLMDGNGKLGTTQSFAQIAGPGLGAGLVAAFGAAAAMAGDCLSYLASAAGLLAIGSHEPLAAAPARRPRPREQIRAGLAYVVHEPVLLKGVLWSGCANFFVIMVESLGAVFLVRVLHLRPAFVGLLLALGAVGGVVGGLASGLLARRFGAARVCWLSMTVFALPGLLIAAAGPGAWVLLFAIGWMSWTFSSTVCAVALLSYRQSTCPPDLLAPVNATARWINWGTLPLGGIAAGALGSTLGVRPTLWIAVVGGCASGLWLFFSPLRGMRDFPVISNCPHPTG</sequence>
<evidence type="ECO:0000256" key="1">
    <source>
        <dbReference type="ARBA" id="ARBA00004651"/>
    </source>
</evidence>
<evidence type="ECO:0000313" key="8">
    <source>
        <dbReference type="Proteomes" id="UP000675781"/>
    </source>
</evidence>
<dbReference type="AlphaFoldDB" id="A0A941F022"/>
<feature type="transmembrane region" description="Helical" evidence="6">
    <location>
        <begin position="266"/>
        <end position="286"/>
    </location>
</feature>
<protein>
    <submittedName>
        <fullName evidence="7">MFS transporter</fullName>
    </submittedName>
</protein>
<name>A0A941F022_9ACTN</name>
<evidence type="ECO:0000256" key="2">
    <source>
        <dbReference type="ARBA" id="ARBA00022475"/>
    </source>
</evidence>
<keyword evidence="3 6" id="KW-0812">Transmembrane</keyword>